<proteinExistence type="predicted"/>
<dbReference type="Proteomes" id="UP000024635">
    <property type="component" value="Unassembled WGS sequence"/>
</dbReference>
<dbReference type="OrthoDB" id="5872540at2759"/>
<name>A0A016WXZ1_9BILA</name>
<protein>
    <submittedName>
        <fullName evidence="1">Uncharacterized protein</fullName>
    </submittedName>
</protein>
<comment type="caution">
    <text evidence="1">The sequence shown here is derived from an EMBL/GenBank/DDBJ whole genome shotgun (WGS) entry which is preliminary data.</text>
</comment>
<evidence type="ECO:0000313" key="1">
    <source>
        <dbReference type="EMBL" id="EYC44112.1"/>
    </source>
</evidence>
<keyword evidence="2" id="KW-1185">Reference proteome</keyword>
<evidence type="ECO:0000313" key="2">
    <source>
        <dbReference type="Proteomes" id="UP000024635"/>
    </source>
</evidence>
<sequence>MLKENMLNLNLHFISFHSENTNTTAREAEPLRHFYNVLGDEATSAIRDGLELLLHGQQKIDSRLDCIQKEQVKSKQELEGDLMNIVDELKGDIAGKSFEQSVELEKVKVNVSDL</sequence>
<reference evidence="2" key="1">
    <citation type="journal article" date="2015" name="Nat. Genet.">
        <title>The genome and transcriptome of the zoonotic hookworm Ancylostoma ceylanicum identify infection-specific gene families.</title>
        <authorList>
            <person name="Schwarz E.M."/>
            <person name="Hu Y."/>
            <person name="Antoshechkin I."/>
            <person name="Miller M.M."/>
            <person name="Sternberg P.W."/>
            <person name="Aroian R.V."/>
        </authorList>
    </citation>
    <scope>NUCLEOTIDE SEQUENCE</scope>
    <source>
        <strain evidence="2">HY135</strain>
    </source>
</reference>
<gene>
    <name evidence="1" type="primary">Acey_s0472.g2075</name>
    <name evidence="1" type="ORF">Y032_0472g2075</name>
</gene>
<dbReference type="EMBL" id="JARK01000072">
    <property type="protein sequence ID" value="EYC44112.1"/>
    <property type="molecule type" value="Genomic_DNA"/>
</dbReference>
<dbReference type="AlphaFoldDB" id="A0A016WXZ1"/>
<organism evidence="1 2">
    <name type="scientific">Ancylostoma ceylanicum</name>
    <dbReference type="NCBI Taxonomy" id="53326"/>
    <lineage>
        <taxon>Eukaryota</taxon>
        <taxon>Metazoa</taxon>
        <taxon>Ecdysozoa</taxon>
        <taxon>Nematoda</taxon>
        <taxon>Chromadorea</taxon>
        <taxon>Rhabditida</taxon>
        <taxon>Rhabditina</taxon>
        <taxon>Rhabditomorpha</taxon>
        <taxon>Strongyloidea</taxon>
        <taxon>Ancylostomatidae</taxon>
        <taxon>Ancylostomatinae</taxon>
        <taxon>Ancylostoma</taxon>
    </lineage>
</organism>
<accession>A0A016WXZ1</accession>